<dbReference type="KEGG" id="fcm:BIW12_09245"/>
<evidence type="ECO:0000313" key="3">
    <source>
        <dbReference type="EMBL" id="AOZ99611.1"/>
    </source>
</evidence>
<organism evidence="3 4">
    <name type="scientific">Flavobacterium commune</name>
    <dbReference type="NCBI Taxonomy" id="1306519"/>
    <lineage>
        <taxon>Bacteria</taxon>
        <taxon>Pseudomonadati</taxon>
        <taxon>Bacteroidota</taxon>
        <taxon>Flavobacteriia</taxon>
        <taxon>Flavobacteriales</taxon>
        <taxon>Flavobacteriaceae</taxon>
        <taxon>Flavobacterium</taxon>
    </lineage>
</organism>
<protein>
    <submittedName>
        <fullName evidence="3">Uncharacterized protein</fullName>
    </submittedName>
</protein>
<name>A0A1D9PAL6_9FLAO</name>
<sequence length="239" mass="27908">MKNTDKIKDKIKALLSKTIDNGATKEEMQSALKKANQLMTDFFISEHDLKDNELINKCILEQFELTKSGYDLSIFYADLAHLFDCEHYYTKSKITFFGHEQDVALCGYFYHLITKTCLLEKVKYSKSTNYKYLKRYHHGKTLLSSFIKGFLIEVVCKMKEMYKERQSNIPESYGLMVIEKREKVKNEFIDLNFKIHKQKTKELKGEKVAFEDGIEQGKKIDLIQGIESCDDANQFVLNA</sequence>
<dbReference type="InterPro" id="IPR024498">
    <property type="entry name" value="DUF2786"/>
</dbReference>
<feature type="domain" description="DUF7168" evidence="2">
    <location>
        <begin position="79"/>
        <end position="168"/>
    </location>
</feature>
<dbReference type="OrthoDB" id="7259266at2"/>
<dbReference type="Pfam" id="PF10979">
    <property type="entry name" value="DUF2786"/>
    <property type="match status" value="1"/>
</dbReference>
<accession>A0A1D9PAL6</accession>
<dbReference type="Pfam" id="PF23771">
    <property type="entry name" value="DUF7168"/>
    <property type="match status" value="1"/>
</dbReference>
<evidence type="ECO:0000313" key="4">
    <source>
        <dbReference type="Proteomes" id="UP000178198"/>
    </source>
</evidence>
<dbReference type="STRING" id="1306519.BIW12_09245"/>
<proteinExistence type="predicted"/>
<dbReference type="InterPro" id="IPR055592">
    <property type="entry name" value="DUF7168"/>
</dbReference>
<feature type="domain" description="DUF2786" evidence="1">
    <location>
        <begin position="6"/>
        <end position="41"/>
    </location>
</feature>
<keyword evidence="4" id="KW-1185">Reference proteome</keyword>
<gene>
    <name evidence="3" type="ORF">BIW12_09245</name>
</gene>
<dbReference type="Proteomes" id="UP000178198">
    <property type="component" value="Chromosome"/>
</dbReference>
<reference evidence="3 4" key="1">
    <citation type="submission" date="2016-10" db="EMBL/GenBank/DDBJ databases">
        <title>Complete Genome Sequence of Flavobacterium sp. PK15.</title>
        <authorList>
            <person name="Ekwe A."/>
            <person name="Kim S.B."/>
        </authorList>
    </citation>
    <scope>NUCLEOTIDE SEQUENCE [LARGE SCALE GENOMIC DNA]</scope>
    <source>
        <strain evidence="3 4">PK15</strain>
    </source>
</reference>
<evidence type="ECO:0000259" key="2">
    <source>
        <dbReference type="Pfam" id="PF23771"/>
    </source>
</evidence>
<dbReference type="EMBL" id="CP017774">
    <property type="protein sequence ID" value="AOZ99611.1"/>
    <property type="molecule type" value="Genomic_DNA"/>
</dbReference>
<evidence type="ECO:0000259" key="1">
    <source>
        <dbReference type="Pfam" id="PF10979"/>
    </source>
</evidence>
<dbReference type="RefSeq" id="WP_071184860.1">
    <property type="nucleotide sequence ID" value="NZ_CP017774.1"/>
</dbReference>
<dbReference type="AlphaFoldDB" id="A0A1D9PAL6"/>